<accession>A0AA36FDN7</accession>
<reference evidence="1" key="1">
    <citation type="submission" date="2023-08" db="EMBL/GenBank/DDBJ databases">
        <authorList>
            <person name="Alioto T."/>
            <person name="Alioto T."/>
            <person name="Gomez Garrido J."/>
        </authorList>
    </citation>
    <scope>NUCLEOTIDE SEQUENCE</scope>
</reference>
<name>A0AA36FDN7_OCTVU</name>
<sequence>MDSGVMANVEWWLQDQLKSSVLGYRGSIDVFLYGSSQEIVFKARYHIHSVIHIGFGDLITIMGDMTIRYV</sequence>
<protein>
    <submittedName>
        <fullName evidence="1">Uncharacterized protein</fullName>
    </submittedName>
</protein>
<organism evidence="1 2">
    <name type="scientific">Octopus vulgaris</name>
    <name type="common">Common octopus</name>
    <dbReference type="NCBI Taxonomy" id="6645"/>
    <lineage>
        <taxon>Eukaryota</taxon>
        <taxon>Metazoa</taxon>
        <taxon>Spiralia</taxon>
        <taxon>Lophotrochozoa</taxon>
        <taxon>Mollusca</taxon>
        <taxon>Cephalopoda</taxon>
        <taxon>Coleoidea</taxon>
        <taxon>Octopodiformes</taxon>
        <taxon>Octopoda</taxon>
        <taxon>Incirrata</taxon>
        <taxon>Octopodidae</taxon>
        <taxon>Octopus</taxon>
    </lineage>
</organism>
<gene>
    <name evidence="1" type="ORF">OCTVUL_1B019340</name>
</gene>
<proteinExistence type="predicted"/>
<evidence type="ECO:0000313" key="2">
    <source>
        <dbReference type="Proteomes" id="UP001162480"/>
    </source>
</evidence>
<dbReference type="EMBL" id="OX597828">
    <property type="protein sequence ID" value="CAI9733762.1"/>
    <property type="molecule type" value="Genomic_DNA"/>
</dbReference>
<dbReference type="AlphaFoldDB" id="A0AA36FDN7"/>
<keyword evidence="2" id="KW-1185">Reference proteome</keyword>
<dbReference type="Proteomes" id="UP001162480">
    <property type="component" value="Chromosome 15"/>
</dbReference>
<evidence type="ECO:0000313" key="1">
    <source>
        <dbReference type="EMBL" id="CAI9733762.1"/>
    </source>
</evidence>